<dbReference type="InterPro" id="IPR005754">
    <property type="entry name" value="Sortase"/>
</dbReference>
<dbReference type="GO" id="GO:0016787">
    <property type="term" value="F:hydrolase activity"/>
    <property type="evidence" value="ECO:0007669"/>
    <property type="project" value="UniProtKB-KW"/>
</dbReference>
<reference evidence="4 5" key="1">
    <citation type="submission" date="2016-10" db="EMBL/GenBank/DDBJ databases">
        <authorList>
            <person name="de Groot N.N."/>
        </authorList>
    </citation>
    <scope>NUCLEOTIDE SEQUENCE [LARGE SCALE GENOMIC DNA]</scope>
    <source>
        <strain evidence="4 5">CGMCC 4.2026</strain>
    </source>
</reference>
<dbReference type="Pfam" id="PF04203">
    <property type="entry name" value="Sortase"/>
    <property type="match status" value="1"/>
</dbReference>
<dbReference type="InterPro" id="IPR023365">
    <property type="entry name" value="Sortase_dom-sf"/>
</dbReference>
<evidence type="ECO:0000256" key="1">
    <source>
        <dbReference type="ARBA" id="ARBA00022801"/>
    </source>
</evidence>
<evidence type="ECO:0000256" key="3">
    <source>
        <dbReference type="SAM" id="SignalP"/>
    </source>
</evidence>
<dbReference type="Gene3D" id="2.40.260.10">
    <property type="entry name" value="Sortase"/>
    <property type="match status" value="1"/>
</dbReference>
<name>A0A1H8MXA4_9ACTN</name>
<keyword evidence="5" id="KW-1185">Reference proteome</keyword>
<dbReference type="InterPro" id="IPR042001">
    <property type="entry name" value="Sortase_F"/>
</dbReference>
<feature type="signal peptide" evidence="3">
    <location>
        <begin position="1"/>
        <end position="28"/>
    </location>
</feature>
<gene>
    <name evidence="4" type="ORF">SAMN05216267_102058</name>
</gene>
<keyword evidence="3" id="KW-0732">Signal</keyword>
<evidence type="ECO:0000313" key="4">
    <source>
        <dbReference type="EMBL" id="SEO21934.1"/>
    </source>
</evidence>
<organism evidence="4 5">
    <name type="scientific">Actinacidiphila rubida</name>
    <dbReference type="NCBI Taxonomy" id="310780"/>
    <lineage>
        <taxon>Bacteria</taxon>
        <taxon>Bacillati</taxon>
        <taxon>Actinomycetota</taxon>
        <taxon>Actinomycetes</taxon>
        <taxon>Kitasatosporales</taxon>
        <taxon>Streptomycetaceae</taxon>
        <taxon>Actinacidiphila</taxon>
    </lineage>
</organism>
<dbReference type="SUPFAM" id="SSF63817">
    <property type="entry name" value="Sortase"/>
    <property type="match status" value="1"/>
</dbReference>
<evidence type="ECO:0000313" key="5">
    <source>
        <dbReference type="Proteomes" id="UP000181951"/>
    </source>
</evidence>
<accession>A0A1H8MXA4</accession>
<feature type="chain" id="PRO_5038894804" evidence="3">
    <location>
        <begin position="29"/>
        <end position="209"/>
    </location>
</feature>
<feature type="compositionally biased region" description="Low complexity" evidence="2">
    <location>
        <begin position="36"/>
        <end position="50"/>
    </location>
</feature>
<dbReference type="Proteomes" id="UP000181951">
    <property type="component" value="Unassembled WGS sequence"/>
</dbReference>
<protein>
    <submittedName>
        <fullName evidence="4">Sortase family protein</fullName>
    </submittedName>
</protein>
<evidence type="ECO:0000256" key="2">
    <source>
        <dbReference type="SAM" id="MobiDB-lite"/>
    </source>
</evidence>
<feature type="region of interest" description="Disordered" evidence="2">
    <location>
        <begin position="31"/>
        <end position="61"/>
    </location>
</feature>
<dbReference type="NCBIfam" id="NF033748">
    <property type="entry name" value="class_F_sortase"/>
    <property type="match status" value="1"/>
</dbReference>
<sequence length="209" mass="21667">MHTPATSRMRHRLTSLLLALPLAALVTACGSSHPRTTAPANLPPAATHTPRPGQGSGAAMPASEPVRVTIPAAGVDTGPLLRLGLNTDGTLQVPSVEQADRIGWYTGGVTPGQNGPAVLVGHLDTVNGPAVMRNVTRIKPGDRITVLRADGTRAVFSVTSLQQVSKSGFPTQRVYGNTSTPQLRLITCGGTLTGGHHPDNIIVYATLTP</sequence>
<dbReference type="AlphaFoldDB" id="A0A1H8MXA4"/>
<dbReference type="EMBL" id="FODD01000020">
    <property type="protein sequence ID" value="SEO21934.1"/>
    <property type="molecule type" value="Genomic_DNA"/>
</dbReference>
<dbReference type="CDD" id="cd05829">
    <property type="entry name" value="Sortase_F"/>
    <property type="match status" value="1"/>
</dbReference>
<keyword evidence="1" id="KW-0378">Hydrolase</keyword>
<proteinExistence type="predicted"/>